<dbReference type="InterPro" id="IPR012347">
    <property type="entry name" value="Ferritin-like"/>
</dbReference>
<evidence type="ECO:0000259" key="1">
    <source>
        <dbReference type="Pfam" id="PF03713"/>
    </source>
</evidence>
<dbReference type="Proteomes" id="UP000306888">
    <property type="component" value="Unassembled WGS sequence"/>
</dbReference>
<dbReference type="InterPro" id="IPR005183">
    <property type="entry name" value="DUF305_CopM-like"/>
</dbReference>
<feature type="domain" description="DUF305" evidence="1">
    <location>
        <begin position="69"/>
        <end position="213"/>
    </location>
</feature>
<dbReference type="RefSeq" id="WP_136008073.1">
    <property type="nucleotide sequence ID" value="NZ_SRYR01000013.1"/>
</dbReference>
<protein>
    <submittedName>
        <fullName evidence="2">DUF305 domain-containing protein</fullName>
    </submittedName>
</protein>
<evidence type="ECO:0000313" key="3">
    <source>
        <dbReference type="Proteomes" id="UP000306888"/>
    </source>
</evidence>
<dbReference type="EMBL" id="SRYR01000013">
    <property type="protein sequence ID" value="TGY40473.1"/>
    <property type="molecule type" value="Genomic_DNA"/>
</dbReference>
<reference evidence="2 3" key="1">
    <citation type="submission" date="2019-04" db="EMBL/GenBank/DDBJ databases">
        <title>Microbes associate with the intestines of laboratory mice.</title>
        <authorList>
            <person name="Navarre W."/>
            <person name="Wong E."/>
            <person name="Huang K."/>
            <person name="Tropini C."/>
            <person name="Ng K."/>
            <person name="Yu B."/>
        </authorList>
    </citation>
    <scope>NUCLEOTIDE SEQUENCE [LARGE SCALE GENOMIC DNA]</scope>
    <source>
        <strain evidence="2 3">NM50_B9-20</strain>
    </source>
</reference>
<dbReference type="AlphaFoldDB" id="A0A4S2DHW3"/>
<accession>A0A4S2DHW3</accession>
<name>A0A4S2DHW3_9CLOT</name>
<comment type="caution">
    <text evidence="2">The sequence shown here is derived from an EMBL/GenBank/DDBJ whole genome shotgun (WGS) entry which is preliminary data.</text>
</comment>
<dbReference type="PANTHER" id="PTHR36933:SF1">
    <property type="entry name" value="SLL0788 PROTEIN"/>
    <property type="match status" value="1"/>
</dbReference>
<proteinExistence type="predicted"/>
<gene>
    <name evidence="2" type="ORF">E5347_15185</name>
</gene>
<dbReference type="Pfam" id="PF03713">
    <property type="entry name" value="DUF305"/>
    <property type="match status" value="1"/>
</dbReference>
<organism evidence="2 3">
    <name type="scientific">Clostridium sartagoforme</name>
    <dbReference type="NCBI Taxonomy" id="84031"/>
    <lineage>
        <taxon>Bacteria</taxon>
        <taxon>Bacillati</taxon>
        <taxon>Bacillota</taxon>
        <taxon>Clostridia</taxon>
        <taxon>Eubacteriales</taxon>
        <taxon>Clostridiaceae</taxon>
        <taxon>Clostridium</taxon>
    </lineage>
</organism>
<dbReference type="OrthoDB" id="8603558at2"/>
<sequence length="216" mass="24369">MKKLLLTLLILAPLTNTKLILPTQPVSANVNISTLAKAEKGYNEEYTIIFNNMMKEMNAAPNTGNVNLDFVLEMIPHHEGGINMAKAIVKYGSNPNVKKIAENIIKSQEAQIPIMQELKTKFEKEPLSDKKDSEKYLKTYNSIKDKMFKEMQGVRVTDNVDANFLQQMIYHHEGAIGMAKDILKFTKDPELKKLAENIITTQSKGVTEMKALLKTL</sequence>
<keyword evidence="3" id="KW-1185">Reference proteome</keyword>
<dbReference type="Gene3D" id="1.20.1260.10">
    <property type="match status" value="2"/>
</dbReference>
<evidence type="ECO:0000313" key="2">
    <source>
        <dbReference type="EMBL" id="TGY40473.1"/>
    </source>
</evidence>
<dbReference type="PANTHER" id="PTHR36933">
    <property type="entry name" value="SLL0788 PROTEIN"/>
    <property type="match status" value="1"/>
</dbReference>